<accession>A0AAV5NAZ0</accession>
<evidence type="ECO:0000313" key="2">
    <source>
        <dbReference type="EMBL" id="GLQ61621.1"/>
    </source>
</evidence>
<keyword evidence="3" id="KW-1185">Reference proteome</keyword>
<feature type="compositionally biased region" description="Basic and acidic residues" evidence="1">
    <location>
        <begin position="41"/>
        <end position="60"/>
    </location>
</feature>
<proteinExistence type="predicted"/>
<dbReference type="EMBL" id="BSNU01000001">
    <property type="protein sequence ID" value="GLQ61621.1"/>
    <property type="molecule type" value="Genomic_DNA"/>
</dbReference>
<dbReference type="AlphaFoldDB" id="A0AAV5NAZ0"/>
<dbReference type="Proteomes" id="UP001156614">
    <property type="component" value="Unassembled WGS sequence"/>
</dbReference>
<comment type="caution">
    <text evidence="2">The sequence shown here is derived from an EMBL/GenBank/DDBJ whole genome shotgun (WGS) entry which is preliminary data.</text>
</comment>
<sequence length="60" mass="6842">MAGLLQMHKSGEALTVTRPGRPEWPQLHLRKEKQEGVSSMRNDKAERGRSPSQQEKLDET</sequence>
<evidence type="ECO:0000313" key="3">
    <source>
        <dbReference type="Proteomes" id="UP001156614"/>
    </source>
</evidence>
<gene>
    <name evidence="2" type="ORF">GCM10007867_04660</name>
</gene>
<evidence type="ECO:0000256" key="1">
    <source>
        <dbReference type="SAM" id="MobiDB-lite"/>
    </source>
</evidence>
<feature type="region of interest" description="Disordered" evidence="1">
    <location>
        <begin position="1"/>
        <end position="60"/>
    </location>
</feature>
<reference evidence="3" key="1">
    <citation type="journal article" date="2019" name="Int. J. Syst. Evol. Microbiol.">
        <title>The Global Catalogue of Microorganisms (GCM) 10K type strain sequencing project: providing services to taxonomists for standard genome sequencing and annotation.</title>
        <authorList>
            <consortium name="The Broad Institute Genomics Platform"/>
            <consortium name="The Broad Institute Genome Sequencing Center for Infectious Disease"/>
            <person name="Wu L."/>
            <person name="Ma J."/>
        </authorList>
    </citation>
    <scope>NUCLEOTIDE SEQUENCE [LARGE SCALE GENOMIC DNA]</scope>
    <source>
        <strain evidence="3">NBRC 3267</strain>
    </source>
</reference>
<organism evidence="2 3">
    <name type="scientific">Gluconobacter cerinus</name>
    <dbReference type="NCBI Taxonomy" id="38307"/>
    <lineage>
        <taxon>Bacteria</taxon>
        <taxon>Pseudomonadati</taxon>
        <taxon>Pseudomonadota</taxon>
        <taxon>Alphaproteobacteria</taxon>
        <taxon>Acetobacterales</taxon>
        <taxon>Acetobacteraceae</taxon>
        <taxon>Gluconobacter</taxon>
    </lineage>
</organism>
<name>A0AAV5NAZ0_9PROT</name>
<protein>
    <submittedName>
        <fullName evidence="2">Uncharacterized protein</fullName>
    </submittedName>
</protein>